<dbReference type="Proteomes" id="UP000025171">
    <property type="component" value="Unassembled WGS sequence"/>
</dbReference>
<gene>
    <name evidence="2" type="ORF">HJO_05410</name>
</gene>
<accession>A0A059FRL9</accession>
<feature type="chain" id="PRO_5001577642" evidence="1">
    <location>
        <begin position="20"/>
        <end position="125"/>
    </location>
</feature>
<dbReference type="RefSeq" id="WP_035614759.1">
    <property type="nucleotide sequence ID" value="NZ_ARYK01000002.1"/>
</dbReference>
<evidence type="ECO:0000256" key="1">
    <source>
        <dbReference type="SAM" id="SignalP"/>
    </source>
</evidence>
<reference evidence="2 3" key="1">
    <citation type="journal article" date="2014" name="Antonie Van Leeuwenhoek">
        <title>Hyphomonas beringensis sp. nov. and Hyphomonas chukchiensis sp. nov., isolated from surface seawater of the Bering Sea and Chukchi Sea.</title>
        <authorList>
            <person name="Li C."/>
            <person name="Lai Q."/>
            <person name="Li G."/>
            <person name="Dong C."/>
            <person name="Wang J."/>
            <person name="Liao Y."/>
            <person name="Shao Z."/>
        </authorList>
    </citation>
    <scope>NUCLEOTIDE SEQUENCE [LARGE SCALE GENOMIC DNA]</scope>
    <source>
        <strain evidence="2 3">MHS-2</strain>
    </source>
</reference>
<proteinExistence type="predicted"/>
<keyword evidence="3" id="KW-1185">Reference proteome</keyword>
<feature type="signal peptide" evidence="1">
    <location>
        <begin position="1"/>
        <end position="19"/>
    </location>
</feature>
<dbReference type="PATRIC" id="fig|1280950.3.peg.1089"/>
<evidence type="ECO:0000313" key="2">
    <source>
        <dbReference type="EMBL" id="KCZ93267.1"/>
    </source>
</evidence>
<name>A0A059FRL9_9PROT</name>
<protein>
    <submittedName>
        <fullName evidence="2">Uncharacterized protein</fullName>
    </submittedName>
</protein>
<evidence type="ECO:0000313" key="3">
    <source>
        <dbReference type="Proteomes" id="UP000025171"/>
    </source>
</evidence>
<comment type="caution">
    <text evidence="2">The sequence shown here is derived from an EMBL/GenBank/DDBJ whole genome shotgun (WGS) entry which is preliminary data.</text>
</comment>
<organism evidence="2 3">
    <name type="scientific">Hyphomonas johnsonii MHS-2</name>
    <dbReference type="NCBI Taxonomy" id="1280950"/>
    <lineage>
        <taxon>Bacteria</taxon>
        <taxon>Pseudomonadati</taxon>
        <taxon>Pseudomonadota</taxon>
        <taxon>Alphaproteobacteria</taxon>
        <taxon>Hyphomonadales</taxon>
        <taxon>Hyphomonadaceae</taxon>
        <taxon>Hyphomonas</taxon>
    </lineage>
</organism>
<sequence>MIRIFLASAALLVALPAMADTVPAQQMQRCQAMKATLAPKQAEIDAAAKQRDALAEAAEAEGEAYEDAQVLRLASAANAQAADAAKARFDAARRAFAQAEFALHANVRQFNQDVADYNRSCTPAK</sequence>
<dbReference type="AlphaFoldDB" id="A0A059FRL9"/>
<dbReference type="EMBL" id="ARYK01000002">
    <property type="protein sequence ID" value="KCZ93267.1"/>
    <property type="molecule type" value="Genomic_DNA"/>
</dbReference>
<keyword evidence="1" id="KW-0732">Signal</keyword>